<dbReference type="EMBL" id="JAGSXJ010000002">
    <property type="protein sequence ID" value="KAH6695778.1"/>
    <property type="molecule type" value="Genomic_DNA"/>
</dbReference>
<dbReference type="Gene3D" id="3.50.50.60">
    <property type="entry name" value="FAD/NAD(P)-binding domain"/>
    <property type="match status" value="2"/>
</dbReference>
<keyword evidence="2" id="KW-0285">Flavoprotein</keyword>
<dbReference type="SUPFAM" id="SSF51905">
    <property type="entry name" value="FAD/NAD(P)-binding domain"/>
    <property type="match status" value="2"/>
</dbReference>
<dbReference type="InterPro" id="IPR036188">
    <property type="entry name" value="FAD/NAD-bd_sf"/>
</dbReference>
<dbReference type="GO" id="GO:0004499">
    <property type="term" value="F:N,N-dimethylaniline monooxygenase activity"/>
    <property type="evidence" value="ECO:0007669"/>
    <property type="project" value="InterPro"/>
</dbReference>
<dbReference type="InterPro" id="IPR050346">
    <property type="entry name" value="FMO-like"/>
</dbReference>
<feature type="compositionally biased region" description="Low complexity" evidence="6">
    <location>
        <begin position="90"/>
        <end position="101"/>
    </location>
</feature>
<keyword evidence="4" id="KW-0521">NADP</keyword>
<proteinExistence type="inferred from homology"/>
<evidence type="ECO:0000256" key="1">
    <source>
        <dbReference type="ARBA" id="ARBA00009183"/>
    </source>
</evidence>
<evidence type="ECO:0000313" key="7">
    <source>
        <dbReference type="EMBL" id="KAH6695778.1"/>
    </source>
</evidence>
<evidence type="ECO:0000256" key="5">
    <source>
        <dbReference type="ARBA" id="ARBA00023002"/>
    </source>
</evidence>
<name>A0A9P9AHT6_9PEZI</name>
<dbReference type="OrthoDB" id="66881at2759"/>
<dbReference type="Pfam" id="PF00743">
    <property type="entry name" value="FMO-like"/>
    <property type="match status" value="3"/>
</dbReference>
<reference evidence="7" key="1">
    <citation type="journal article" date="2021" name="Nat. Commun.">
        <title>Genetic determinants of endophytism in the Arabidopsis root mycobiome.</title>
        <authorList>
            <person name="Mesny F."/>
            <person name="Miyauchi S."/>
            <person name="Thiergart T."/>
            <person name="Pickel B."/>
            <person name="Atanasova L."/>
            <person name="Karlsson M."/>
            <person name="Huettel B."/>
            <person name="Barry K.W."/>
            <person name="Haridas S."/>
            <person name="Chen C."/>
            <person name="Bauer D."/>
            <person name="Andreopoulos W."/>
            <person name="Pangilinan J."/>
            <person name="LaButti K."/>
            <person name="Riley R."/>
            <person name="Lipzen A."/>
            <person name="Clum A."/>
            <person name="Drula E."/>
            <person name="Henrissat B."/>
            <person name="Kohler A."/>
            <person name="Grigoriev I.V."/>
            <person name="Martin F.M."/>
            <person name="Hacquard S."/>
        </authorList>
    </citation>
    <scope>NUCLEOTIDE SEQUENCE</scope>
    <source>
        <strain evidence="7">MPI-SDFR-AT-0117</strain>
    </source>
</reference>
<dbReference type="PANTHER" id="PTHR23023">
    <property type="entry name" value="DIMETHYLANILINE MONOOXYGENASE"/>
    <property type="match status" value="1"/>
</dbReference>
<keyword evidence="3" id="KW-0274">FAD</keyword>
<comment type="caution">
    <text evidence="7">The sequence shown here is derived from an EMBL/GenBank/DDBJ whole genome shotgun (WGS) entry which is preliminary data.</text>
</comment>
<evidence type="ECO:0000256" key="2">
    <source>
        <dbReference type="ARBA" id="ARBA00022630"/>
    </source>
</evidence>
<dbReference type="PIRSF" id="PIRSF000332">
    <property type="entry name" value="FMO"/>
    <property type="match status" value="1"/>
</dbReference>
<dbReference type="PRINTS" id="PR00419">
    <property type="entry name" value="ADXRDTASE"/>
</dbReference>
<dbReference type="GO" id="GO:0050661">
    <property type="term" value="F:NADP binding"/>
    <property type="evidence" value="ECO:0007669"/>
    <property type="project" value="InterPro"/>
</dbReference>
<evidence type="ECO:0000256" key="6">
    <source>
        <dbReference type="SAM" id="MobiDB-lite"/>
    </source>
</evidence>
<dbReference type="AlphaFoldDB" id="A0A9P9AHT6"/>
<keyword evidence="5" id="KW-0560">Oxidoreductase</keyword>
<dbReference type="InterPro" id="IPR000960">
    <property type="entry name" value="Flavin_mOase"/>
</dbReference>
<feature type="compositionally biased region" description="Basic and acidic residues" evidence="6">
    <location>
        <begin position="67"/>
        <end position="80"/>
    </location>
</feature>
<evidence type="ECO:0000256" key="4">
    <source>
        <dbReference type="ARBA" id="ARBA00022857"/>
    </source>
</evidence>
<protein>
    <submittedName>
        <fullName evidence="7">Uncharacterized protein</fullName>
    </submittedName>
</protein>
<feature type="region of interest" description="Disordered" evidence="6">
    <location>
        <begin position="58"/>
        <end position="114"/>
    </location>
</feature>
<dbReference type="Proteomes" id="UP000770015">
    <property type="component" value="Unassembled WGS sequence"/>
</dbReference>
<evidence type="ECO:0000313" key="8">
    <source>
        <dbReference type="Proteomes" id="UP000770015"/>
    </source>
</evidence>
<comment type="similarity">
    <text evidence="1">Belongs to the FMO family.</text>
</comment>
<organism evidence="7 8">
    <name type="scientific">Plectosphaerella plurivora</name>
    <dbReference type="NCBI Taxonomy" id="936078"/>
    <lineage>
        <taxon>Eukaryota</taxon>
        <taxon>Fungi</taxon>
        <taxon>Dikarya</taxon>
        <taxon>Ascomycota</taxon>
        <taxon>Pezizomycotina</taxon>
        <taxon>Sordariomycetes</taxon>
        <taxon>Hypocreomycetidae</taxon>
        <taxon>Glomerellales</taxon>
        <taxon>Plectosphaerellaceae</taxon>
        <taxon>Plectosphaerella</taxon>
    </lineage>
</organism>
<keyword evidence="8" id="KW-1185">Reference proteome</keyword>
<sequence>MASPPQSPPSGVASVAVIGAGISGVCSAAYALREGLSVTVFDRSNIAGGVWHYDERKAEEPSYPNEKPSEGDYRLSRPGELRYPTPPPGDQDTSKTSTPPSDTDRIRFSPPGPCYAGLMNNVPTRLMSSNLGAWPEGTPDFTSQSNLEAYVQQLAHDTGVNAVTRFGTRVDGVTKSPDGSRWHVRAVRLDETTGALTDEDWTFDAVVVATGHYNMPRVPDIPGLAAWKAAFPDRVTHSKRYRSPDAYTDKNLFIIGGGVSSVDICRELDGKANKVYQSTRLGKYDLPTILLPANAERVAGVARFELDETSTAGPNDHLPGRIVLTDGRVIDDIDNVVLGTGYITSYPFLQDLHSDTAPQEEAGDRLLVTREGDMTHNLHRDIWYIEDPTLAFVGAPYHVSTFSLFSFQAQAVARVLAGKARLPPKDERRRQYRERVADRGLGRDFHSLRAHGAEVEYLDSLNSWLDADAKELGHAPIEGISEAWRAGYWEFKEAMKNRLGVEL</sequence>
<dbReference type="InterPro" id="IPR020946">
    <property type="entry name" value="Flavin_mOase-like"/>
</dbReference>
<gene>
    <name evidence="7" type="ORF">F5X68DRAFT_244607</name>
</gene>
<evidence type="ECO:0000256" key="3">
    <source>
        <dbReference type="ARBA" id="ARBA00022827"/>
    </source>
</evidence>
<dbReference type="GO" id="GO:0050660">
    <property type="term" value="F:flavin adenine dinucleotide binding"/>
    <property type="evidence" value="ECO:0007669"/>
    <property type="project" value="InterPro"/>
</dbReference>
<accession>A0A9P9AHT6</accession>